<dbReference type="AlphaFoldDB" id="A0A9D1X9Q5"/>
<evidence type="ECO:0000313" key="1">
    <source>
        <dbReference type="EMBL" id="HIX75121.1"/>
    </source>
</evidence>
<sequence>MNYKSLDIQKIRHVIRSCPDGLAVTELIGRSGADPLRVYPILFELEHSGWLEVTERSEWGAPRWVRRKKIIG</sequence>
<gene>
    <name evidence="1" type="ORF">H9977_08845</name>
</gene>
<organism evidence="1 2">
    <name type="scientific">Candidatus Parabacteroides intestinipullorum</name>
    <dbReference type="NCBI Taxonomy" id="2838723"/>
    <lineage>
        <taxon>Bacteria</taxon>
        <taxon>Pseudomonadati</taxon>
        <taxon>Bacteroidota</taxon>
        <taxon>Bacteroidia</taxon>
        <taxon>Bacteroidales</taxon>
        <taxon>Tannerellaceae</taxon>
        <taxon>Parabacteroides</taxon>
    </lineage>
</organism>
<reference evidence="1" key="1">
    <citation type="journal article" date="2021" name="PeerJ">
        <title>Extensive microbial diversity within the chicken gut microbiome revealed by metagenomics and culture.</title>
        <authorList>
            <person name="Gilroy R."/>
            <person name="Ravi A."/>
            <person name="Getino M."/>
            <person name="Pursley I."/>
            <person name="Horton D.L."/>
            <person name="Alikhan N.F."/>
            <person name="Baker D."/>
            <person name="Gharbi K."/>
            <person name="Hall N."/>
            <person name="Watson M."/>
            <person name="Adriaenssens E.M."/>
            <person name="Foster-Nyarko E."/>
            <person name="Jarju S."/>
            <person name="Secka A."/>
            <person name="Antonio M."/>
            <person name="Oren A."/>
            <person name="Chaudhuri R.R."/>
            <person name="La Ragione R."/>
            <person name="Hildebrand F."/>
            <person name="Pallen M.J."/>
        </authorList>
    </citation>
    <scope>NUCLEOTIDE SEQUENCE</scope>
    <source>
        <strain evidence="1">ChiGjej6B6-14162</strain>
    </source>
</reference>
<comment type="caution">
    <text evidence="1">The sequence shown here is derived from an EMBL/GenBank/DDBJ whole genome shotgun (WGS) entry which is preliminary data.</text>
</comment>
<dbReference type="EMBL" id="DXEL01000059">
    <property type="protein sequence ID" value="HIX75121.1"/>
    <property type="molecule type" value="Genomic_DNA"/>
</dbReference>
<accession>A0A9D1X9Q5</accession>
<protein>
    <submittedName>
        <fullName evidence="1">Uncharacterized protein</fullName>
    </submittedName>
</protein>
<dbReference type="Proteomes" id="UP000886740">
    <property type="component" value="Unassembled WGS sequence"/>
</dbReference>
<reference evidence="1" key="2">
    <citation type="submission" date="2021-04" db="EMBL/GenBank/DDBJ databases">
        <authorList>
            <person name="Gilroy R."/>
        </authorList>
    </citation>
    <scope>NUCLEOTIDE SEQUENCE</scope>
    <source>
        <strain evidence="1">ChiGjej6B6-14162</strain>
    </source>
</reference>
<proteinExistence type="predicted"/>
<evidence type="ECO:0000313" key="2">
    <source>
        <dbReference type="Proteomes" id="UP000886740"/>
    </source>
</evidence>
<name>A0A9D1X9Q5_9BACT</name>